<sequence>MQVDIEQQSDHYPAAQKSALAVIALDISPEQNLLLKIPIVKIISKNKRHCESNCYFLLPGYRHVYLEGMEEASVFVHVAVNDVCGKVKPALGIKSLFLRSPKQASLDSHVAGQLNRKHSFSSQLLRRTASAPTKSLKKPKIALDARDDRSEGASKDPVPEDASHPRFDQESDLPPLAPSPSREAAVSRTDADPKGSKDVRQFSMYRSAPSLCSLQTIHEEPLAANENQPSSSSCFLLPTRPVSEDPKEDSVPRPSQEEVPDGSDHPGCLERTSRLRHHPGSEKVLLAPSVSEEEEEGMGSAKEEEGWTRAPCHGGLLHSQGQHASDNCCLHPAGNGQKKTSRLVQQTTSNEKNRVGPSYQSERDSRTPTTPLRTVLVSVPPTVVRRSKDEGYKRCEHGVSLKHPDDCSAPEVYWDATVHDRIWSKLDFSTHQDSMSSSSSMSSNDTVIDLSFPNLARKSLPDLGPPKTLDAVPQRRIVRPWSASAASGREAPTVTKSKSNPNLRLDQPMEDDLRPRPLGFSSVSRRHTWNRLYMESLKRSCLKPEEQKNLDANPMKSRSLGDLTSDDITSTSESKYRIIRRSFATRSVSAHRGASKTSSGRSPDELTERLKKLTFFQQENDITSPTCLELPKAEEEEEEEEETVLIRRSSSRSQSRVRYIANRARQAQERQKLKSLALNQGSPIEERGIPEGACCFPGGPYTDPAAPGLFTSQLKNPTGLNPETEIVFTFRL</sequence>
<proteinExistence type="predicted"/>
<feature type="compositionally biased region" description="Basic and acidic residues" evidence="1">
    <location>
        <begin position="189"/>
        <end position="200"/>
    </location>
</feature>
<evidence type="ECO:0000313" key="3">
    <source>
        <dbReference type="RefSeq" id="XP_013922146.1"/>
    </source>
</evidence>
<feature type="compositionally biased region" description="Basic and acidic residues" evidence="1">
    <location>
        <begin position="242"/>
        <end position="251"/>
    </location>
</feature>
<gene>
    <name evidence="3" type="primary">PLCH2</name>
</gene>
<feature type="region of interest" description="Disordered" evidence="1">
    <location>
        <begin position="224"/>
        <end position="305"/>
    </location>
</feature>
<organism evidence="2 3">
    <name type="scientific">Thamnophis sirtalis</name>
    <dbReference type="NCBI Taxonomy" id="35019"/>
    <lineage>
        <taxon>Eukaryota</taxon>
        <taxon>Metazoa</taxon>
        <taxon>Chordata</taxon>
        <taxon>Craniata</taxon>
        <taxon>Vertebrata</taxon>
        <taxon>Euteleostomi</taxon>
        <taxon>Lepidosauria</taxon>
        <taxon>Squamata</taxon>
        <taxon>Bifurcata</taxon>
        <taxon>Unidentata</taxon>
        <taxon>Episquamata</taxon>
        <taxon>Toxicofera</taxon>
        <taxon>Serpentes</taxon>
        <taxon>Colubroidea</taxon>
        <taxon>Colubridae</taxon>
        <taxon>Natricinae</taxon>
        <taxon>Thamnophis</taxon>
    </lineage>
</organism>
<evidence type="ECO:0000256" key="1">
    <source>
        <dbReference type="SAM" id="MobiDB-lite"/>
    </source>
</evidence>
<dbReference type="OrthoDB" id="269822at2759"/>
<dbReference type="Proteomes" id="UP000504617">
    <property type="component" value="Unplaced"/>
</dbReference>
<dbReference type="RefSeq" id="XP_013922146.1">
    <property type="nucleotide sequence ID" value="XM_014066671.1"/>
</dbReference>
<accession>A0A6I9YD98</accession>
<feature type="region of interest" description="Disordered" evidence="1">
    <location>
        <begin position="335"/>
        <end position="369"/>
    </location>
</feature>
<feature type="compositionally biased region" description="Polar residues" evidence="1">
    <location>
        <begin position="121"/>
        <end position="133"/>
    </location>
</feature>
<feature type="compositionally biased region" description="Basic and acidic residues" evidence="1">
    <location>
        <begin position="262"/>
        <end position="273"/>
    </location>
</feature>
<feature type="region of interest" description="Disordered" evidence="1">
    <location>
        <begin position="480"/>
        <end position="519"/>
    </location>
</feature>
<protein>
    <submittedName>
        <fullName evidence="3">1-phosphatidylinositol 4,5-bisphosphate phosphodiesterase eta-2</fullName>
    </submittedName>
</protein>
<name>A0A6I9YD98_9SAUR</name>
<dbReference type="KEGG" id="tsr:106549108"/>
<dbReference type="CTD" id="9651"/>
<evidence type="ECO:0000313" key="2">
    <source>
        <dbReference type="Proteomes" id="UP000504617"/>
    </source>
</evidence>
<dbReference type="GeneID" id="106549108"/>
<reference evidence="3" key="1">
    <citation type="submission" date="2025-08" db="UniProtKB">
        <authorList>
            <consortium name="RefSeq"/>
        </authorList>
    </citation>
    <scope>IDENTIFICATION</scope>
    <source>
        <tissue evidence="3">Skeletal muscle</tissue>
    </source>
</reference>
<keyword evidence="2" id="KW-1185">Reference proteome</keyword>
<feature type="compositionally biased region" description="Polar residues" evidence="1">
    <location>
        <begin position="225"/>
        <end position="234"/>
    </location>
</feature>
<feature type="region of interest" description="Disordered" evidence="1">
    <location>
        <begin position="544"/>
        <end position="566"/>
    </location>
</feature>
<feature type="compositionally biased region" description="Basic and acidic residues" evidence="1">
    <location>
        <begin position="141"/>
        <end position="169"/>
    </location>
</feature>
<dbReference type="AlphaFoldDB" id="A0A6I9YD98"/>
<feature type="region of interest" description="Disordered" evidence="1">
    <location>
        <begin position="121"/>
        <end position="201"/>
    </location>
</feature>